<feature type="binding site" evidence="5">
    <location>
        <begin position="270"/>
        <end position="271"/>
    </location>
    <ligand>
        <name>D-glyceraldehyde 3-phosphate</name>
        <dbReference type="ChEBI" id="CHEBI:59776"/>
    </ligand>
</feature>
<evidence type="ECO:0000256" key="3">
    <source>
        <dbReference type="ARBA" id="ARBA00047698"/>
    </source>
</evidence>
<feature type="binding site" evidence="6">
    <location>
        <position position="187"/>
    </location>
    <ligand>
        <name>NAD(+)</name>
        <dbReference type="ChEBI" id="CHEBI:57540"/>
    </ligand>
</feature>
<dbReference type="GO" id="GO:0005829">
    <property type="term" value="C:cytosol"/>
    <property type="evidence" value="ECO:0007669"/>
    <property type="project" value="TreeGrafter"/>
</dbReference>
<evidence type="ECO:0000259" key="9">
    <source>
        <dbReference type="SMART" id="SM00846"/>
    </source>
</evidence>
<dbReference type="GO" id="GO:0051287">
    <property type="term" value="F:NAD binding"/>
    <property type="evidence" value="ECO:0007669"/>
    <property type="project" value="InterPro"/>
</dbReference>
<dbReference type="Pfam" id="PF02800">
    <property type="entry name" value="Gp_dh_C"/>
    <property type="match status" value="1"/>
</dbReference>
<proteinExistence type="inferred from homology"/>
<feature type="binding site" evidence="6">
    <location>
        <begin position="78"/>
        <end position="79"/>
    </location>
    <ligand>
        <name>NAD(+)</name>
        <dbReference type="ChEBI" id="CHEBI:57540"/>
    </ligand>
</feature>
<evidence type="ECO:0000256" key="6">
    <source>
        <dbReference type="PIRSR" id="PIRSR000149-3"/>
    </source>
</evidence>
<comment type="caution">
    <text evidence="10">The sequence shown here is derived from an EMBL/GenBank/DDBJ whole genome shotgun (WGS) entry which is preliminary data.</text>
</comment>
<comment type="similarity">
    <text evidence="1 8">Belongs to the glyceraldehyde-3-phosphate dehydrogenase family.</text>
</comment>
<dbReference type="SUPFAM" id="SSF51735">
    <property type="entry name" value="NAD(P)-binding Rossmann-fold domains"/>
    <property type="match status" value="1"/>
</dbReference>
<feature type="binding site" evidence="5">
    <location>
        <position position="293"/>
    </location>
    <ligand>
        <name>D-glyceraldehyde 3-phosphate</name>
        <dbReference type="ChEBI" id="CHEBI:59776"/>
    </ligand>
</feature>
<keyword evidence="6" id="KW-0520">NAD</keyword>
<dbReference type="PIRSF" id="PIRSF000149">
    <property type="entry name" value="GAP_DH"/>
    <property type="match status" value="1"/>
</dbReference>
<feature type="binding site" evidence="5">
    <location>
        <position position="247"/>
    </location>
    <ligand>
        <name>D-glyceraldehyde 3-phosphate</name>
        <dbReference type="ChEBI" id="CHEBI:59776"/>
    </ligand>
</feature>
<feature type="domain" description="Glyceraldehyde 3-phosphate dehydrogenase NAD(P) binding" evidence="9">
    <location>
        <begin position="69"/>
        <end position="217"/>
    </location>
</feature>
<evidence type="ECO:0000256" key="7">
    <source>
        <dbReference type="PIRSR" id="PIRSR000149-4"/>
    </source>
</evidence>
<evidence type="ECO:0000256" key="5">
    <source>
        <dbReference type="PIRSR" id="PIRSR000149-2"/>
    </source>
</evidence>
<dbReference type="InterPro" id="IPR020829">
    <property type="entry name" value="GlycerAld_3-P_DH_cat"/>
</dbReference>
<dbReference type="SUPFAM" id="SSF55347">
    <property type="entry name" value="Glyceraldehyde-3-phosphate dehydrogenase-like, C-terminal domain"/>
    <property type="match status" value="1"/>
</dbReference>
<evidence type="ECO:0000256" key="1">
    <source>
        <dbReference type="ARBA" id="ARBA00007406"/>
    </source>
</evidence>
<accession>A0AAV0Y0E5</accession>
<keyword evidence="2" id="KW-0560">Oxidoreductase</keyword>
<evidence type="ECO:0000256" key="8">
    <source>
        <dbReference type="RuleBase" id="RU000397"/>
    </source>
</evidence>
<dbReference type="PANTHER" id="PTHR10836">
    <property type="entry name" value="GLYCERALDEHYDE 3-PHOSPHATE DEHYDROGENASE"/>
    <property type="match status" value="1"/>
</dbReference>
<feature type="site" description="Activates thiol group during catalysis" evidence="7">
    <location>
        <position position="244"/>
    </location>
</feature>
<evidence type="ECO:0000256" key="4">
    <source>
        <dbReference type="PIRSR" id="PIRSR000149-1"/>
    </source>
</evidence>
<dbReference type="AlphaFoldDB" id="A0AAV0Y0E5"/>
<feature type="active site" description="Nucleophile" evidence="4">
    <location>
        <position position="217"/>
    </location>
</feature>
<organism evidence="10 11">
    <name type="scientific">Macrosiphum euphorbiae</name>
    <name type="common">potato aphid</name>
    <dbReference type="NCBI Taxonomy" id="13131"/>
    <lineage>
        <taxon>Eukaryota</taxon>
        <taxon>Metazoa</taxon>
        <taxon>Ecdysozoa</taxon>
        <taxon>Arthropoda</taxon>
        <taxon>Hexapoda</taxon>
        <taxon>Insecta</taxon>
        <taxon>Pterygota</taxon>
        <taxon>Neoptera</taxon>
        <taxon>Paraneoptera</taxon>
        <taxon>Hemiptera</taxon>
        <taxon>Sternorrhyncha</taxon>
        <taxon>Aphidomorpha</taxon>
        <taxon>Aphidoidea</taxon>
        <taxon>Aphididae</taxon>
        <taxon>Macrosiphini</taxon>
        <taxon>Macrosiphum</taxon>
    </lineage>
</organism>
<evidence type="ECO:0000313" key="10">
    <source>
        <dbReference type="EMBL" id="CAI6374375.1"/>
    </source>
</evidence>
<dbReference type="FunFam" id="3.40.50.720:FF:000001">
    <property type="entry name" value="Glyceraldehyde-3-phosphate dehydrogenase"/>
    <property type="match status" value="1"/>
</dbReference>
<keyword evidence="6" id="KW-0547">Nucleotide-binding</keyword>
<dbReference type="GO" id="GO:0006096">
    <property type="term" value="P:glycolytic process"/>
    <property type="evidence" value="ECO:0007669"/>
    <property type="project" value="TreeGrafter"/>
</dbReference>
<dbReference type="Gene3D" id="3.30.360.10">
    <property type="entry name" value="Dihydrodipicolinate Reductase, domain 2"/>
    <property type="match status" value="1"/>
</dbReference>
<dbReference type="Proteomes" id="UP001160148">
    <property type="component" value="Unassembled WGS sequence"/>
</dbReference>
<dbReference type="PANTHER" id="PTHR10836:SF134">
    <property type="entry name" value="GLYCERALDEHYDE-3-PHOSPHATE DEHYDROGENASE (PHOSPHORYLATING)"/>
    <property type="match status" value="1"/>
</dbReference>
<feature type="binding site" evidence="6">
    <location>
        <position position="370"/>
    </location>
    <ligand>
        <name>NAD(+)</name>
        <dbReference type="ChEBI" id="CHEBI:57540"/>
    </ligand>
</feature>
<comment type="catalytic activity">
    <reaction evidence="3">
        <text>D-glyceraldehyde 3-phosphate + phosphate + NAD(+) = (2R)-3-phospho-glyceroyl phosphate + NADH + H(+)</text>
        <dbReference type="Rhea" id="RHEA:10300"/>
        <dbReference type="ChEBI" id="CHEBI:15378"/>
        <dbReference type="ChEBI" id="CHEBI:43474"/>
        <dbReference type="ChEBI" id="CHEBI:57540"/>
        <dbReference type="ChEBI" id="CHEBI:57604"/>
        <dbReference type="ChEBI" id="CHEBI:57945"/>
        <dbReference type="ChEBI" id="CHEBI:59776"/>
        <dbReference type="EC" id="1.2.1.12"/>
    </reaction>
</comment>
<dbReference type="SMART" id="SM00846">
    <property type="entry name" value="Gp_dh_N"/>
    <property type="match status" value="1"/>
</dbReference>
<sequence>MFKNATRLISTGLKSVQGPSRVCNSSLINGDTFSRMVDSVRQFSIQNTVNGQCKPLVTCANEAPCTSSPPMAINGFGRIGKCVLRIALHEDMNVVAINEPGAKIEDIARSLKYDTVHGTFGGNVSVKGDNYLDIDGKTVRVYSEKEPEKIKWKELQVEYVIDSTGKFTEVETAKKHLAAGVKKVIISAPSKDAPMFVRGVNFDKYKKDMTVVSNASCTTNCAAPLINIINQKYGVDFCLLTTVHSVTASQHVHDGVKHGSALGNMAFSTTGAAKAVGIIIPEVKGKVTGDSIRVPVLDVSLLKLYITVKKPVKLEELICPKFWECEMISYFNDKRVSSAFIGSYCSAIVDFRQLLVMGDKFLTIGAWYDNEMGYSKRLLDLYNHMVKVDNAKPA</sequence>
<dbReference type="GO" id="GO:0004365">
    <property type="term" value="F:glyceraldehyde-3-phosphate dehydrogenase (NAD+) (phosphorylating) activity"/>
    <property type="evidence" value="ECO:0007669"/>
    <property type="project" value="UniProtKB-EC"/>
</dbReference>
<dbReference type="Gene3D" id="3.40.50.720">
    <property type="entry name" value="NAD(P)-binding Rossmann-like Domain"/>
    <property type="match status" value="1"/>
</dbReference>
<dbReference type="PRINTS" id="PR00078">
    <property type="entry name" value="G3PDHDRGNASE"/>
</dbReference>
<evidence type="ECO:0000256" key="2">
    <source>
        <dbReference type="ARBA" id="ARBA00023002"/>
    </source>
</evidence>
<name>A0AAV0Y0E5_9HEMI</name>
<dbReference type="Pfam" id="PF00044">
    <property type="entry name" value="Gp_dh_N"/>
    <property type="match status" value="1"/>
</dbReference>
<dbReference type="InterPro" id="IPR020831">
    <property type="entry name" value="GlycerAld/Erythrose_P_DH"/>
</dbReference>
<gene>
    <name evidence="10" type="ORF">MEUPH1_LOCUS28009</name>
</gene>
<evidence type="ECO:0000313" key="11">
    <source>
        <dbReference type="Proteomes" id="UP001160148"/>
    </source>
</evidence>
<protein>
    <recommendedName>
        <fullName evidence="9">Glyceraldehyde 3-phosphate dehydrogenase NAD(P) binding domain-containing protein</fullName>
    </recommendedName>
</protein>
<dbReference type="CDD" id="cd05214">
    <property type="entry name" value="GAPDH_I_N"/>
    <property type="match status" value="1"/>
</dbReference>
<keyword evidence="11" id="KW-1185">Reference proteome</keyword>
<reference evidence="10 11" key="1">
    <citation type="submission" date="2023-01" db="EMBL/GenBank/DDBJ databases">
        <authorList>
            <person name="Whitehead M."/>
        </authorList>
    </citation>
    <scope>NUCLEOTIDE SEQUENCE [LARGE SCALE GENOMIC DNA]</scope>
</reference>
<dbReference type="InterPro" id="IPR020828">
    <property type="entry name" value="GlycerAld_3-P_DH_NAD(P)-bd"/>
</dbReference>
<dbReference type="EMBL" id="CARXXK010001201">
    <property type="protein sequence ID" value="CAI6374375.1"/>
    <property type="molecule type" value="Genomic_DNA"/>
</dbReference>
<feature type="binding site" evidence="5">
    <location>
        <begin position="216"/>
        <end position="218"/>
    </location>
    <ligand>
        <name>D-glyceraldehyde 3-phosphate</name>
        <dbReference type="ChEBI" id="CHEBI:59776"/>
    </ligand>
</feature>
<dbReference type="InterPro" id="IPR036291">
    <property type="entry name" value="NAD(P)-bd_dom_sf"/>
</dbReference>